<dbReference type="Proteomes" id="UP000589036">
    <property type="component" value="Unassembled WGS sequence"/>
</dbReference>
<comment type="caution">
    <text evidence="2">The sequence shown here is derived from an EMBL/GenBank/DDBJ whole genome shotgun (WGS) entry which is preliminary data.</text>
</comment>
<feature type="region of interest" description="Disordered" evidence="1">
    <location>
        <begin position="1"/>
        <end position="24"/>
    </location>
</feature>
<dbReference type="EMBL" id="JACCCC010000001">
    <property type="protein sequence ID" value="NYE46027.1"/>
    <property type="molecule type" value="Genomic_DNA"/>
</dbReference>
<protein>
    <submittedName>
        <fullName evidence="2">Uncharacterized protein</fullName>
    </submittedName>
</protein>
<dbReference type="AlphaFoldDB" id="A0A852TRV6"/>
<keyword evidence="3" id="KW-1185">Reference proteome</keyword>
<proteinExistence type="predicted"/>
<sequence length="214" mass="23813">MSEDRQVPQSDQEMPERSVSDQDLTEFLLELPSSERRRLMTLLATRVEPRRIAEPLAEQVQQLLADLDVTALSKADAKDTVRRALVETMKARQTHLAQLAQLRQLCDESDRSGALERKVHDFCQSAGLLQVTNMDDPSLFRVVSGSGEYAVVERPAYVDSADGRLVIVGEIRLTSIPPERSGVTKRQGQRPSNLPKRGGAGKRQGGGRQRKGRK</sequence>
<name>A0A852TRV6_9ACTN</name>
<gene>
    <name evidence="2" type="ORF">HDA32_001147</name>
</gene>
<evidence type="ECO:0000313" key="2">
    <source>
        <dbReference type="EMBL" id="NYE46027.1"/>
    </source>
</evidence>
<evidence type="ECO:0000256" key="1">
    <source>
        <dbReference type="SAM" id="MobiDB-lite"/>
    </source>
</evidence>
<reference evidence="2 3" key="1">
    <citation type="submission" date="2020-07" db="EMBL/GenBank/DDBJ databases">
        <title>Sequencing the genomes of 1000 actinobacteria strains.</title>
        <authorList>
            <person name="Klenk H.-P."/>
        </authorList>
    </citation>
    <scope>NUCLEOTIDE SEQUENCE [LARGE SCALE GENOMIC DNA]</scope>
    <source>
        <strain evidence="2 3">CXB654</strain>
    </source>
</reference>
<feature type="region of interest" description="Disordered" evidence="1">
    <location>
        <begin position="178"/>
        <end position="214"/>
    </location>
</feature>
<evidence type="ECO:0000313" key="3">
    <source>
        <dbReference type="Proteomes" id="UP000589036"/>
    </source>
</evidence>
<dbReference type="RefSeq" id="WP_179642192.1">
    <property type="nucleotide sequence ID" value="NZ_BAAAYY010000024.1"/>
</dbReference>
<accession>A0A852TRV6</accession>
<organism evidence="2 3">
    <name type="scientific">Spinactinospora alkalitolerans</name>
    <dbReference type="NCBI Taxonomy" id="687207"/>
    <lineage>
        <taxon>Bacteria</taxon>
        <taxon>Bacillati</taxon>
        <taxon>Actinomycetota</taxon>
        <taxon>Actinomycetes</taxon>
        <taxon>Streptosporangiales</taxon>
        <taxon>Nocardiopsidaceae</taxon>
        <taxon>Spinactinospora</taxon>
    </lineage>
</organism>